<dbReference type="GO" id="GO:0032447">
    <property type="term" value="P:protein urmylation"/>
    <property type="evidence" value="ECO:0007669"/>
    <property type="project" value="UniProtKB-UniRule"/>
</dbReference>
<accession>A0A0P1KRC7</accession>
<comment type="subcellular location">
    <subcellularLocation>
        <location evidence="3">Cytoplasm</location>
    </subcellularLocation>
</comment>
<dbReference type="InterPro" id="IPR019407">
    <property type="entry name" value="CTU2"/>
</dbReference>
<proteinExistence type="inferred from homology"/>
<dbReference type="Pfam" id="PF10288">
    <property type="entry name" value="CTU2"/>
    <property type="match status" value="1"/>
</dbReference>
<protein>
    <recommendedName>
        <fullName evidence="3">Cytoplasmic tRNA 2-thiolation protein 2</fullName>
    </recommendedName>
</protein>
<evidence type="ECO:0000256" key="3">
    <source>
        <dbReference type="HAMAP-Rule" id="MF_03054"/>
    </source>
</evidence>
<keyword evidence="2 3" id="KW-0819">tRNA processing</keyword>
<dbReference type="OrthoDB" id="25129at2759"/>
<keyword evidence="1 3" id="KW-0963">Cytoplasm</keyword>
<dbReference type="Gene3D" id="3.40.50.620">
    <property type="entry name" value="HUPs"/>
    <property type="match status" value="1"/>
</dbReference>
<comment type="similarity">
    <text evidence="3">Belongs to the CTU2/NCS2 family.</text>
</comment>
<reference evidence="5" key="1">
    <citation type="submission" date="2015-10" db="EMBL/GenBank/DDBJ databases">
        <authorList>
            <person name="Devillers H."/>
        </authorList>
    </citation>
    <scope>NUCLEOTIDE SEQUENCE [LARGE SCALE GENOMIC DNA]</scope>
</reference>
<keyword evidence="5" id="KW-1185">Reference proteome</keyword>
<name>A0A0P1KRC7_9SACH</name>
<dbReference type="PANTHER" id="PTHR20882">
    <property type="entry name" value="CYTOPLASMIC TRNA 2-THIOLATION PROTEIN 2"/>
    <property type="match status" value="1"/>
</dbReference>
<dbReference type="GO" id="GO:0016783">
    <property type="term" value="F:sulfurtransferase activity"/>
    <property type="evidence" value="ECO:0007669"/>
    <property type="project" value="TreeGrafter"/>
</dbReference>
<dbReference type="GO" id="GO:0000049">
    <property type="term" value="F:tRNA binding"/>
    <property type="evidence" value="ECO:0007669"/>
    <property type="project" value="InterPro"/>
</dbReference>
<dbReference type="PANTHER" id="PTHR20882:SF14">
    <property type="entry name" value="CYTOPLASMIC TRNA 2-THIOLATION PROTEIN 2"/>
    <property type="match status" value="1"/>
</dbReference>
<evidence type="ECO:0000256" key="2">
    <source>
        <dbReference type="ARBA" id="ARBA00022694"/>
    </source>
</evidence>
<evidence type="ECO:0000313" key="4">
    <source>
        <dbReference type="EMBL" id="CUS22305.1"/>
    </source>
</evidence>
<organism evidence="4 5">
    <name type="scientific">Lachancea quebecensis</name>
    <dbReference type="NCBI Taxonomy" id="1654605"/>
    <lineage>
        <taxon>Eukaryota</taxon>
        <taxon>Fungi</taxon>
        <taxon>Dikarya</taxon>
        <taxon>Ascomycota</taxon>
        <taxon>Saccharomycotina</taxon>
        <taxon>Saccharomycetes</taxon>
        <taxon>Saccharomycetales</taxon>
        <taxon>Saccharomycetaceae</taxon>
        <taxon>Lachancea</taxon>
    </lineage>
</organism>
<dbReference type="HAMAP" id="MF_03054">
    <property type="entry name" value="CTU2"/>
    <property type="match status" value="1"/>
</dbReference>
<comment type="pathway">
    <text evidence="3">tRNA modification; 5-methoxycarbonylmethyl-2-thiouridine-tRNA biosynthesis.</text>
</comment>
<sequence>MSPNELCRRCKTAEATVVSRKEFFCTACFRKFISLKQRKQMMSDQYFQDIFKVMYPDKKKTPEEAEKLNEKSRILVPLSFGSSSIVMLDVLNDTLTEQREIHRGRMGFRIDLLICYFKEDLEELKGRVEALMTAKLRDNKKSVKVHLVDIESFMESPDFVRVHLQDSTYTVRSASIPADEARSVKDLLSSCSNRSAREDLLNIIRTSIIKRFGVQGGYKAILWGHSMTRLADEIMSLVVKGRAPQIANTLNDSDPDIEFGAPLRNLHPMRDILLSEIDAYCFVSDLTRYLHNYIPQDTLLVNKTPDSLNAQPLRAKLTKNMTINELARQYFDGIEANYSNVISTVVRTGSKLDDPEDNLKAKERCGICNNRVFSDGAQWLRNITVTGSHPIENDEEDALYKMWDASEQGQVRGEYLKLTSDMQSAGRELSVCYGCILTLGEVKHKNLIWPSNQPNSVESIIKDFVMTDDSDSEHEGN</sequence>
<evidence type="ECO:0000256" key="1">
    <source>
        <dbReference type="ARBA" id="ARBA00022490"/>
    </source>
</evidence>
<evidence type="ECO:0000313" key="5">
    <source>
        <dbReference type="Proteomes" id="UP000236544"/>
    </source>
</evidence>
<dbReference type="GO" id="GO:0005829">
    <property type="term" value="C:cytosol"/>
    <property type="evidence" value="ECO:0007669"/>
    <property type="project" value="TreeGrafter"/>
</dbReference>
<dbReference type="EMBL" id="LN890537">
    <property type="protein sequence ID" value="CUS22305.1"/>
    <property type="molecule type" value="Genomic_DNA"/>
</dbReference>
<dbReference type="GO" id="GO:0016779">
    <property type="term" value="F:nucleotidyltransferase activity"/>
    <property type="evidence" value="ECO:0007669"/>
    <property type="project" value="UniProtKB-UniRule"/>
</dbReference>
<gene>
    <name evidence="3" type="primary">NCS2</name>
    <name evidence="3" type="synonym">CTU2</name>
    <name evidence="4" type="ORF">LAQU0_S05e02388g</name>
</gene>
<dbReference type="SUPFAM" id="SSF52402">
    <property type="entry name" value="Adenine nucleotide alpha hydrolases-like"/>
    <property type="match status" value="1"/>
</dbReference>
<dbReference type="InterPro" id="IPR014729">
    <property type="entry name" value="Rossmann-like_a/b/a_fold"/>
</dbReference>
<comment type="function">
    <text evidence="3">Plays a central role in 2-thiolation of mcm(5)S(2)U at tRNA wobble positions of tRNA(Lys), tRNA(Glu) and tRNA(Gln). May act by forming a heterodimer with NCS6 that ligates sulfur from thiocarboxylated URM1 onto the uridine of tRNAs at wobble position. Prior mcm(5) tRNA modification by the elongator complex is required for 2-thiolation. May also be involved in protein urmylation.</text>
</comment>
<dbReference type="Proteomes" id="UP000236544">
    <property type="component" value="Unassembled WGS sequence"/>
</dbReference>
<dbReference type="GO" id="GO:0002143">
    <property type="term" value="P:tRNA wobble position uridine thiolation"/>
    <property type="evidence" value="ECO:0007669"/>
    <property type="project" value="TreeGrafter"/>
</dbReference>
<dbReference type="AlphaFoldDB" id="A0A0P1KRC7"/>
<dbReference type="UniPathway" id="UPA00988"/>